<dbReference type="GO" id="GO:0016020">
    <property type="term" value="C:membrane"/>
    <property type="evidence" value="ECO:0007669"/>
    <property type="project" value="InterPro"/>
</dbReference>
<keyword evidence="7" id="KW-1185">Reference proteome</keyword>
<dbReference type="SUPFAM" id="SSF52540">
    <property type="entry name" value="P-loop containing nucleoside triphosphate hydrolases"/>
    <property type="match status" value="1"/>
</dbReference>
<reference evidence="6" key="1">
    <citation type="thesis" date="2020" institute="ProQuest LLC" country="789 East Eisenhower Parkway, Ann Arbor, MI, USA">
        <title>Comparative Genomics and Chromosome Evolution.</title>
        <authorList>
            <person name="Mudd A.B."/>
        </authorList>
    </citation>
    <scope>NUCLEOTIDE SEQUENCE</scope>
    <source>
        <strain evidence="6">HN-11 Male</strain>
        <tissue evidence="6">Kidney and liver</tissue>
    </source>
</reference>
<proteinExistence type="inferred from homology"/>
<organism evidence="6 7">
    <name type="scientific">Eleutherodactylus coqui</name>
    <name type="common">Puerto Rican coqui</name>
    <dbReference type="NCBI Taxonomy" id="57060"/>
    <lineage>
        <taxon>Eukaryota</taxon>
        <taxon>Metazoa</taxon>
        <taxon>Chordata</taxon>
        <taxon>Craniata</taxon>
        <taxon>Vertebrata</taxon>
        <taxon>Euteleostomi</taxon>
        <taxon>Amphibia</taxon>
        <taxon>Batrachia</taxon>
        <taxon>Anura</taxon>
        <taxon>Neobatrachia</taxon>
        <taxon>Hyloidea</taxon>
        <taxon>Eleutherodactylidae</taxon>
        <taxon>Eleutherodactylinae</taxon>
        <taxon>Eleutherodactylus</taxon>
        <taxon>Eleutherodactylus</taxon>
    </lineage>
</organism>
<sequence>MDSSFEIISEEEVQELRDALEDGDLCKATEKLSEYLQEIESAPLNIAITGESGTGKSTFVNAIRGMDDEEEGAAPTGVVETTKEPMPYTHPQYPNVTVWDLPGIGTPDFMADNYLKSVEFSHYDFFIILSSERFKQNDIDLARAIQAMDKKFYFVRSKVDSDLHASQVRRKKTYNEEDILNKIRDNCVQSLSVGGITTPRVFLLSCLDLDKYDFHQMQETLEQELPKHKRHIFLISLPNISLPILEKKRQALRKDIWKWSSLSCAVAAVPIPGLSVACDIGILAKTMISYRNAFGLDEHSLKMLANKVNKDVSELKSEIKSPLVLQEINKELVATLLTRGATGALMVVEYAASNIPVFGSMAAGSISFGTTYWMLSGFLKEIAEDAVRVLRKALESPV</sequence>
<evidence type="ECO:0000313" key="6">
    <source>
        <dbReference type="EMBL" id="KAG9470292.1"/>
    </source>
</evidence>
<name>A0A8J6EJ76_ELECQ</name>
<dbReference type="Pfam" id="PF05049">
    <property type="entry name" value="IIGP"/>
    <property type="match status" value="1"/>
</dbReference>
<comment type="similarity">
    <text evidence="1">Belongs to the TRAFAC class dynamin-like GTPase superfamily. IRG family.</text>
</comment>
<dbReference type="PANTHER" id="PTHR32341:SF17">
    <property type="entry name" value="IRG-TYPE G DOMAIN-CONTAINING PROTEIN"/>
    <property type="match status" value="1"/>
</dbReference>
<dbReference type="EMBL" id="WNTK01000312">
    <property type="protein sequence ID" value="KAG9470292.1"/>
    <property type="molecule type" value="Genomic_DNA"/>
</dbReference>
<evidence type="ECO:0000256" key="3">
    <source>
        <dbReference type="ARBA" id="ARBA00022801"/>
    </source>
</evidence>
<dbReference type="PANTHER" id="PTHR32341">
    <property type="entry name" value="INTERFERON-INDUCIBLE GTPASE"/>
    <property type="match status" value="1"/>
</dbReference>
<dbReference type="CDD" id="cd04104">
    <property type="entry name" value="p47_IIGP_like"/>
    <property type="match status" value="1"/>
</dbReference>
<evidence type="ECO:0000256" key="1">
    <source>
        <dbReference type="ARBA" id="ARBA00005429"/>
    </source>
</evidence>
<dbReference type="InterPro" id="IPR007743">
    <property type="entry name" value="Immunity-related_GTPase-like"/>
</dbReference>
<dbReference type="FunFam" id="3.40.50.300:FF:000541">
    <property type="entry name" value="Immunity related GTPase M"/>
    <property type="match status" value="1"/>
</dbReference>
<gene>
    <name evidence="6" type="ORF">GDO78_018242</name>
</gene>
<accession>A0A8J6EJ76</accession>
<dbReference type="Gene3D" id="3.40.50.300">
    <property type="entry name" value="P-loop containing nucleotide triphosphate hydrolases"/>
    <property type="match status" value="1"/>
</dbReference>
<comment type="caution">
    <text evidence="6">The sequence shown here is derived from an EMBL/GenBank/DDBJ whole genome shotgun (WGS) entry which is preliminary data.</text>
</comment>
<dbReference type="OrthoDB" id="422720at2759"/>
<dbReference type="AlphaFoldDB" id="A0A8J6EJ76"/>
<keyword evidence="2" id="KW-0547">Nucleotide-binding</keyword>
<dbReference type="Proteomes" id="UP000770717">
    <property type="component" value="Unassembled WGS sequence"/>
</dbReference>
<evidence type="ECO:0000256" key="2">
    <source>
        <dbReference type="ARBA" id="ARBA00022741"/>
    </source>
</evidence>
<feature type="domain" description="IRG-type G" evidence="5">
    <location>
        <begin position="42"/>
        <end position="224"/>
    </location>
</feature>
<dbReference type="GO" id="GO:0005525">
    <property type="term" value="F:GTP binding"/>
    <property type="evidence" value="ECO:0007669"/>
    <property type="project" value="UniProtKB-KW"/>
</dbReference>
<evidence type="ECO:0000256" key="4">
    <source>
        <dbReference type="ARBA" id="ARBA00023134"/>
    </source>
</evidence>
<dbReference type="GO" id="GO:0003924">
    <property type="term" value="F:GTPase activity"/>
    <property type="evidence" value="ECO:0007669"/>
    <property type="project" value="TreeGrafter"/>
</dbReference>
<evidence type="ECO:0000259" key="5">
    <source>
        <dbReference type="PROSITE" id="PS51716"/>
    </source>
</evidence>
<dbReference type="PROSITE" id="PS51716">
    <property type="entry name" value="G_IRG"/>
    <property type="match status" value="1"/>
</dbReference>
<dbReference type="InterPro" id="IPR030385">
    <property type="entry name" value="G_IRG_dom"/>
</dbReference>
<dbReference type="InterPro" id="IPR027417">
    <property type="entry name" value="P-loop_NTPase"/>
</dbReference>
<evidence type="ECO:0000313" key="7">
    <source>
        <dbReference type="Proteomes" id="UP000770717"/>
    </source>
</evidence>
<keyword evidence="4" id="KW-0342">GTP-binding</keyword>
<protein>
    <recommendedName>
        <fullName evidence="5">IRG-type G domain-containing protein</fullName>
    </recommendedName>
</protein>
<dbReference type="InterPro" id="IPR051515">
    <property type="entry name" value="IRG"/>
</dbReference>
<keyword evidence="3" id="KW-0378">Hydrolase</keyword>